<sequence length="328" mass="37306">MILVTGGAGYIGSHVVKELINKGYEVVVLDNLIEGHIEAVQVKAKFIKGDIRNDRDIDSVFSQYPISAVIHFAAYCYVGESVKDPAIYYENNVQGTLNLLKVMNKHQVRNIVFSSSCAVYGITNSLINENLETKPINPYGWSKLMCEQLIRDFHYAYKLNYVILRYFNVAGADIYGELGEDHDPETHLIPSILKHLAGKKKKIQVYGNDYGTKDGTCIRDYIHVTDLANAHVRALEHMIKNNSTHKIYNVGNEKGYSVKEIIQMCENVTNKKAKVEYVKRREGDPPALIASSLRIKNELNWEAKYNLKQMIETAWKWFSAHPNGYAKK</sequence>
<gene>
    <name evidence="13" type="ORF">AWM68_15430</name>
</gene>
<dbReference type="PANTHER" id="PTHR43725">
    <property type="entry name" value="UDP-GLUCOSE 4-EPIMERASE"/>
    <property type="match status" value="1"/>
</dbReference>
<dbReference type="InterPro" id="IPR001509">
    <property type="entry name" value="Epimerase_deHydtase"/>
</dbReference>
<keyword evidence="9 11" id="KW-0413">Isomerase</keyword>
<dbReference type="Proteomes" id="UP000076567">
    <property type="component" value="Unassembled WGS sequence"/>
</dbReference>
<comment type="similarity">
    <text evidence="4 11">Belongs to the NAD(P)-dependent epimerase/dehydratase family.</text>
</comment>
<dbReference type="EC" id="5.1.3.2" evidence="5 11"/>
<evidence type="ECO:0000256" key="10">
    <source>
        <dbReference type="ARBA" id="ARBA00023277"/>
    </source>
</evidence>
<evidence type="ECO:0000256" key="5">
    <source>
        <dbReference type="ARBA" id="ARBA00013189"/>
    </source>
</evidence>
<keyword evidence="10 11" id="KW-0119">Carbohydrate metabolism</keyword>
<proteinExistence type="inferred from homology"/>
<reference evidence="14" key="1">
    <citation type="submission" date="2016-01" db="EMBL/GenBank/DDBJ databases">
        <title>Draft genome of Chromobacterium sp. F49.</title>
        <authorList>
            <person name="Hong K.W."/>
        </authorList>
    </citation>
    <scope>NUCLEOTIDE SEQUENCE [LARGE SCALE GENOMIC DNA]</scope>
    <source>
        <strain evidence="14">P7IIIA</strain>
    </source>
</reference>
<dbReference type="GO" id="GO:0003978">
    <property type="term" value="F:UDP-glucose 4-epimerase activity"/>
    <property type="evidence" value="ECO:0007669"/>
    <property type="project" value="UniProtKB-UniRule"/>
</dbReference>
<dbReference type="UniPathway" id="UPA00214"/>
<dbReference type="SUPFAM" id="SSF51735">
    <property type="entry name" value="NAD(P)-binding Rossmann-fold domains"/>
    <property type="match status" value="1"/>
</dbReference>
<protein>
    <recommendedName>
        <fullName evidence="6 11">UDP-glucose 4-epimerase</fullName>
        <ecNumber evidence="5 11">5.1.3.2</ecNumber>
    </recommendedName>
</protein>
<comment type="cofactor">
    <cofactor evidence="2 11">
        <name>NAD(+)</name>
        <dbReference type="ChEBI" id="CHEBI:57540"/>
    </cofactor>
</comment>
<evidence type="ECO:0000256" key="3">
    <source>
        <dbReference type="ARBA" id="ARBA00004947"/>
    </source>
</evidence>
<comment type="caution">
    <text evidence="13">The sequence shown here is derived from an EMBL/GenBank/DDBJ whole genome shotgun (WGS) entry which is preliminary data.</text>
</comment>
<evidence type="ECO:0000313" key="13">
    <source>
        <dbReference type="EMBL" id="KZE63405.1"/>
    </source>
</evidence>
<keyword evidence="14" id="KW-1185">Reference proteome</keyword>
<keyword evidence="8" id="KW-0299">Galactose metabolism</keyword>
<dbReference type="Gene3D" id="3.40.50.720">
    <property type="entry name" value="NAD(P)-binding Rossmann-like Domain"/>
    <property type="match status" value="1"/>
</dbReference>
<comment type="pathway">
    <text evidence="3 11">Carbohydrate metabolism; galactose metabolism.</text>
</comment>
<evidence type="ECO:0000256" key="6">
    <source>
        <dbReference type="ARBA" id="ARBA00018569"/>
    </source>
</evidence>
<comment type="subunit">
    <text evidence="11">Homodimer.</text>
</comment>
<organism evidence="13 14">
    <name type="scientific">Fictibacillus phosphorivorans</name>
    <dbReference type="NCBI Taxonomy" id="1221500"/>
    <lineage>
        <taxon>Bacteria</taxon>
        <taxon>Bacillati</taxon>
        <taxon>Bacillota</taxon>
        <taxon>Bacilli</taxon>
        <taxon>Bacillales</taxon>
        <taxon>Fictibacillaceae</taxon>
        <taxon>Fictibacillus</taxon>
    </lineage>
</organism>
<feature type="domain" description="NAD-dependent epimerase/dehydratase" evidence="12">
    <location>
        <begin position="2"/>
        <end position="251"/>
    </location>
</feature>
<name>A0A165MUC1_9BACL</name>
<evidence type="ECO:0000259" key="12">
    <source>
        <dbReference type="Pfam" id="PF01370"/>
    </source>
</evidence>
<evidence type="ECO:0000256" key="8">
    <source>
        <dbReference type="ARBA" id="ARBA00023144"/>
    </source>
</evidence>
<dbReference type="Gene3D" id="3.90.25.10">
    <property type="entry name" value="UDP-galactose 4-epimerase, domain 1"/>
    <property type="match status" value="1"/>
</dbReference>
<dbReference type="CDD" id="cd05247">
    <property type="entry name" value="UDP_G4E_1_SDR_e"/>
    <property type="match status" value="1"/>
</dbReference>
<evidence type="ECO:0000256" key="2">
    <source>
        <dbReference type="ARBA" id="ARBA00001911"/>
    </source>
</evidence>
<dbReference type="OrthoDB" id="9801785at2"/>
<dbReference type="PANTHER" id="PTHR43725:SF53">
    <property type="entry name" value="UDP-ARABINOSE 4-EPIMERASE 1"/>
    <property type="match status" value="1"/>
</dbReference>
<dbReference type="InterPro" id="IPR005886">
    <property type="entry name" value="UDP_G4E"/>
</dbReference>
<evidence type="ECO:0000256" key="11">
    <source>
        <dbReference type="RuleBase" id="RU366046"/>
    </source>
</evidence>
<evidence type="ECO:0000256" key="7">
    <source>
        <dbReference type="ARBA" id="ARBA00023027"/>
    </source>
</evidence>
<dbReference type="GO" id="GO:0006012">
    <property type="term" value="P:galactose metabolic process"/>
    <property type="evidence" value="ECO:0007669"/>
    <property type="project" value="UniProtKB-UniPathway"/>
</dbReference>
<dbReference type="EMBL" id="LRFC01000039">
    <property type="protein sequence ID" value="KZE63405.1"/>
    <property type="molecule type" value="Genomic_DNA"/>
</dbReference>
<dbReference type="NCBIfam" id="TIGR01179">
    <property type="entry name" value="galE"/>
    <property type="match status" value="1"/>
</dbReference>
<dbReference type="RefSeq" id="WP_066245930.1">
    <property type="nucleotide sequence ID" value="NZ_LRFC01000039.1"/>
</dbReference>
<keyword evidence="7 11" id="KW-0520">NAD</keyword>
<evidence type="ECO:0000256" key="1">
    <source>
        <dbReference type="ARBA" id="ARBA00000083"/>
    </source>
</evidence>
<evidence type="ECO:0000256" key="9">
    <source>
        <dbReference type="ARBA" id="ARBA00023235"/>
    </source>
</evidence>
<evidence type="ECO:0000313" key="14">
    <source>
        <dbReference type="Proteomes" id="UP000076567"/>
    </source>
</evidence>
<evidence type="ECO:0000256" key="4">
    <source>
        <dbReference type="ARBA" id="ARBA00007637"/>
    </source>
</evidence>
<dbReference type="Pfam" id="PF01370">
    <property type="entry name" value="Epimerase"/>
    <property type="match status" value="1"/>
</dbReference>
<dbReference type="InterPro" id="IPR036291">
    <property type="entry name" value="NAD(P)-bd_dom_sf"/>
</dbReference>
<accession>A0A165MUC1</accession>
<comment type="catalytic activity">
    <reaction evidence="1 11">
        <text>UDP-alpha-D-glucose = UDP-alpha-D-galactose</text>
        <dbReference type="Rhea" id="RHEA:22168"/>
        <dbReference type="ChEBI" id="CHEBI:58885"/>
        <dbReference type="ChEBI" id="CHEBI:66914"/>
        <dbReference type="EC" id="5.1.3.2"/>
    </reaction>
</comment>
<dbReference type="AlphaFoldDB" id="A0A165MUC1"/>